<protein>
    <submittedName>
        <fullName evidence="1">Uncharacterized protein</fullName>
    </submittedName>
</protein>
<organism evidence="1 2">
    <name type="scientific">Haemaphysalis longicornis</name>
    <name type="common">Bush tick</name>
    <dbReference type="NCBI Taxonomy" id="44386"/>
    <lineage>
        <taxon>Eukaryota</taxon>
        <taxon>Metazoa</taxon>
        <taxon>Ecdysozoa</taxon>
        <taxon>Arthropoda</taxon>
        <taxon>Chelicerata</taxon>
        <taxon>Arachnida</taxon>
        <taxon>Acari</taxon>
        <taxon>Parasitiformes</taxon>
        <taxon>Ixodida</taxon>
        <taxon>Ixodoidea</taxon>
        <taxon>Ixodidae</taxon>
        <taxon>Haemaphysalinae</taxon>
        <taxon>Haemaphysalis</taxon>
    </lineage>
</organism>
<proteinExistence type="predicted"/>
<keyword evidence="2" id="KW-1185">Reference proteome</keyword>
<dbReference type="VEuPathDB" id="VectorBase:HLOH_045093"/>
<dbReference type="EMBL" id="JABSTR010000001">
    <property type="protein sequence ID" value="KAH9363205.1"/>
    <property type="molecule type" value="Genomic_DNA"/>
</dbReference>
<evidence type="ECO:0000313" key="1">
    <source>
        <dbReference type="EMBL" id="KAH9363205.1"/>
    </source>
</evidence>
<dbReference type="OrthoDB" id="1932925at2759"/>
<comment type="caution">
    <text evidence="1">The sequence shown here is derived from an EMBL/GenBank/DDBJ whole genome shotgun (WGS) entry which is preliminary data.</text>
</comment>
<gene>
    <name evidence="1" type="ORF">HPB48_003862</name>
</gene>
<evidence type="ECO:0000313" key="2">
    <source>
        <dbReference type="Proteomes" id="UP000821853"/>
    </source>
</evidence>
<sequence length="116" mass="12707">MVVALGPVAVCSRALKGQSRVHCPECVPVRCRESRMCLRYIAYWGGQNHIVFMGDSRIRQLYWALVHQVQQPGGAAAEGQQAHRDLRFEEKDLRLTVVSASASFGLVGGVQGRGAV</sequence>
<name>A0A9J6FJI6_HAELO</name>
<accession>A0A9J6FJI6</accession>
<dbReference type="Proteomes" id="UP000821853">
    <property type="component" value="Chromosome 1"/>
</dbReference>
<reference evidence="1 2" key="1">
    <citation type="journal article" date="2020" name="Cell">
        <title>Large-Scale Comparative Analyses of Tick Genomes Elucidate Their Genetic Diversity and Vector Capacities.</title>
        <authorList>
            <consortium name="Tick Genome and Microbiome Consortium (TIGMIC)"/>
            <person name="Jia N."/>
            <person name="Wang J."/>
            <person name="Shi W."/>
            <person name="Du L."/>
            <person name="Sun Y."/>
            <person name="Zhan W."/>
            <person name="Jiang J.F."/>
            <person name="Wang Q."/>
            <person name="Zhang B."/>
            <person name="Ji P."/>
            <person name="Bell-Sakyi L."/>
            <person name="Cui X.M."/>
            <person name="Yuan T.T."/>
            <person name="Jiang B.G."/>
            <person name="Yang W.F."/>
            <person name="Lam T.T."/>
            <person name="Chang Q.C."/>
            <person name="Ding S.J."/>
            <person name="Wang X.J."/>
            <person name="Zhu J.G."/>
            <person name="Ruan X.D."/>
            <person name="Zhao L."/>
            <person name="Wei J.T."/>
            <person name="Ye R.Z."/>
            <person name="Que T.C."/>
            <person name="Du C.H."/>
            <person name="Zhou Y.H."/>
            <person name="Cheng J.X."/>
            <person name="Dai P.F."/>
            <person name="Guo W.B."/>
            <person name="Han X.H."/>
            <person name="Huang E.J."/>
            <person name="Li L.F."/>
            <person name="Wei W."/>
            <person name="Gao Y.C."/>
            <person name="Liu J.Z."/>
            <person name="Shao H.Z."/>
            <person name="Wang X."/>
            <person name="Wang C.C."/>
            <person name="Yang T.C."/>
            <person name="Huo Q.B."/>
            <person name="Li W."/>
            <person name="Chen H.Y."/>
            <person name="Chen S.E."/>
            <person name="Zhou L.G."/>
            <person name="Ni X.B."/>
            <person name="Tian J.H."/>
            <person name="Sheng Y."/>
            <person name="Liu T."/>
            <person name="Pan Y.S."/>
            <person name="Xia L.Y."/>
            <person name="Li J."/>
            <person name="Zhao F."/>
            <person name="Cao W.C."/>
        </authorList>
    </citation>
    <scope>NUCLEOTIDE SEQUENCE [LARGE SCALE GENOMIC DNA]</scope>
    <source>
        <strain evidence="1">HaeL-2018</strain>
    </source>
</reference>
<dbReference type="AlphaFoldDB" id="A0A9J6FJI6"/>